<accession>A0A837F847</accession>
<evidence type="ECO:0000313" key="2">
    <source>
        <dbReference type="Proteomes" id="UP000033679"/>
    </source>
</evidence>
<organism evidence="1 2">
    <name type="scientific">Enterobacter hormaechei subsp. xiangfangensis</name>
    <dbReference type="NCBI Taxonomy" id="1296536"/>
    <lineage>
        <taxon>Bacteria</taxon>
        <taxon>Pseudomonadati</taxon>
        <taxon>Pseudomonadota</taxon>
        <taxon>Gammaproteobacteria</taxon>
        <taxon>Enterobacterales</taxon>
        <taxon>Enterobacteriaceae</taxon>
        <taxon>Enterobacter</taxon>
        <taxon>Enterobacter cloacae complex</taxon>
    </lineage>
</organism>
<proteinExistence type="predicted"/>
<dbReference type="Proteomes" id="UP000033679">
    <property type="component" value="Unassembled WGS sequence"/>
</dbReference>
<reference evidence="1 2" key="1">
    <citation type="submission" date="2015-03" db="EMBL/GenBank/DDBJ databases">
        <authorList>
            <person name="McCorrison J."/>
            <person name="Sanka R."/>
            <person name="Adams M."/>
            <person name="Brinkac L."/>
            <person name="Nierman W."/>
            <person name="Sutton G."/>
            <person name="Nelson K."/>
            <person name="Kiedrowski L."/>
            <person name="Guerrero D."/>
            <person name="Bonomo R."/>
        </authorList>
    </citation>
    <scope>NUCLEOTIDE SEQUENCE [LARGE SCALE GENOMIC DNA]</scope>
    <source>
        <strain evidence="1 2">39373</strain>
    </source>
</reference>
<comment type="caution">
    <text evidence="1">The sequence shown here is derived from an EMBL/GenBank/DDBJ whole genome shotgun (WGS) entry which is preliminary data.</text>
</comment>
<gene>
    <name evidence="1" type="ORF">SS59_25265</name>
</gene>
<dbReference type="EMBL" id="JZYN01000055">
    <property type="protein sequence ID" value="KJM59845.1"/>
    <property type="molecule type" value="Genomic_DNA"/>
</dbReference>
<protein>
    <submittedName>
        <fullName evidence="1">Uncharacterized protein</fullName>
    </submittedName>
</protein>
<dbReference type="RefSeq" id="WP_045347527.1">
    <property type="nucleotide sequence ID" value="NZ_JZYN01000055.1"/>
</dbReference>
<sequence length="172" mass="20524">MNINKDDDLLVIVKKEGIYYWFVAFKEMWVLDRIKWIEDFVKSGVEINLQDVHKERYNIPVVNEENAQIFIDGLIKDGYSFDKDDIADEFFSRLSQKTTWWDIYDLMPDLLIDFDNKRLYSEYIESMHYQKYVPDGWQGELVDFCGNGTLPQDEMFWIKNGTNHRNVIIAKG</sequence>
<dbReference type="AlphaFoldDB" id="A0A837F847"/>
<evidence type="ECO:0000313" key="1">
    <source>
        <dbReference type="EMBL" id="KJM59845.1"/>
    </source>
</evidence>
<name>A0A837F847_9ENTR</name>